<reference evidence="12 13" key="1">
    <citation type="journal article" date="2014" name="Genome Announc.">
        <title>Draft Genome Sequence of Lutibaculum baratangense Strain AMV1T, Isolated from a Mud Volcano in Andamans, India.</title>
        <authorList>
            <person name="Singh A."/>
            <person name="Sreenivas A."/>
            <person name="Sathyanarayana Reddy G."/>
            <person name="Pinnaka A.K."/>
            <person name="Shivaji S."/>
        </authorList>
    </citation>
    <scope>NUCLEOTIDE SEQUENCE [LARGE SCALE GENOMIC DNA]</scope>
    <source>
        <strain evidence="12 13">AMV1</strain>
    </source>
</reference>
<dbReference type="PANTHER" id="PTHR44936:SF10">
    <property type="entry name" value="SENSOR PROTEIN RSTB"/>
    <property type="match status" value="1"/>
</dbReference>
<keyword evidence="4" id="KW-0597">Phosphoprotein</keyword>
<keyword evidence="5" id="KW-0808">Transferase</keyword>
<feature type="domain" description="HAMP" evidence="11">
    <location>
        <begin position="198"/>
        <end position="253"/>
    </location>
</feature>
<dbReference type="GO" id="GO:0005524">
    <property type="term" value="F:ATP binding"/>
    <property type="evidence" value="ECO:0007669"/>
    <property type="project" value="UniProtKB-KW"/>
</dbReference>
<evidence type="ECO:0000313" key="13">
    <source>
        <dbReference type="Proteomes" id="UP000017819"/>
    </source>
</evidence>
<dbReference type="InterPro" id="IPR036890">
    <property type="entry name" value="HATPase_C_sf"/>
</dbReference>
<dbReference type="EMBL" id="AWXZ01000012">
    <property type="protein sequence ID" value="ESR26973.1"/>
    <property type="molecule type" value="Genomic_DNA"/>
</dbReference>
<dbReference type="GO" id="GO:0007165">
    <property type="term" value="P:signal transduction"/>
    <property type="evidence" value="ECO:0007669"/>
    <property type="project" value="InterPro"/>
</dbReference>
<dbReference type="Gene3D" id="6.10.340.10">
    <property type="match status" value="1"/>
</dbReference>
<evidence type="ECO:0000256" key="7">
    <source>
        <dbReference type="ARBA" id="ARBA00022777"/>
    </source>
</evidence>
<evidence type="ECO:0000256" key="2">
    <source>
        <dbReference type="ARBA" id="ARBA00004370"/>
    </source>
</evidence>
<dbReference type="InterPro" id="IPR050980">
    <property type="entry name" value="2C_sensor_his_kinase"/>
</dbReference>
<evidence type="ECO:0000256" key="8">
    <source>
        <dbReference type="ARBA" id="ARBA00022840"/>
    </source>
</evidence>
<dbReference type="GO" id="GO:0004673">
    <property type="term" value="F:protein histidine kinase activity"/>
    <property type="evidence" value="ECO:0007669"/>
    <property type="project" value="UniProtKB-EC"/>
</dbReference>
<organism evidence="12 13">
    <name type="scientific">Lutibaculum baratangense AMV1</name>
    <dbReference type="NCBI Taxonomy" id="631454"/>
    <lineage>
        <taxon>Bacteria</taxon>
        <taxon>Pseudomonadati</taxon>
        <taxon>Pseudomonadota</taxon>
        <taxon>Alphaproteobacteria</taxon>
        <taxon>Hyphomicrobiales</taxon>
        <taxon>Tepidamorphaceae</taxon>
        <taxon>Lutibaculum</taxon>
    </lineage>
</organism>
<proteinExistence type="predicted"/>
<dbReference type="GO" id="GO:0016020">
    <property type="term" value="C:membrane"/>
    <property type="evidence" value="ECO:0007669"/>
    <property type="project" value="UniProtKB-SubCell"/>
</dbReference>
<keyword evidence="9" id="KW-0472">Membrane</keyword>
<evidence type="ECO:0000259" key="10">
    <source>
        <dbReference type="PROSITE" id="PS50109"/>
    </source>
</evidence>
<dbReference type="SMART" id="SM00387">
    <property type="entry name" value="HATPase_c"/>
    <property type="match status" value="1"/>
</dbReference>
<accession>V4TMK0</accession>
<keyword evidence="9" id="KW-1133">Transmembrane helix</keyword>
<evidence type="ECO:0000256" key="5">
    <source>
        <dbReference type="ARBA" id="ARBA00022679"/>
    </source>
</evidence>
<feature type="domain" description="Histidine kinase" evidence="10">
    <location>
        <begin position="267"/>
        <end position="477"/>
    </location>
</feature>
<keyword evidence="8" id="KW-0067">ATP-binding</keyword>
<keyword evidence="13" id="KW-1185">Reference proteome</keyword>
<dbReference type="PRINTS" id="PR00344">
    <property type="entry name" value="BCTRLSENSOR"/>
</dbReference>
<evidence type="ECO:0000256" key="1">
    <source>
        <dbReference type="ARBA" id="ARBA00000085"/>
    </source>
</evidence>
<dbReference type="Proteomes" id="UP000017819">
    <property type="component" value="Unassembled WGS sequence"/>
</dbReference>
<dbReference type="InterPro" id="IPR005467">
    <property type="entry name" value="His_kinase_dom"/>
</dbReference>
<dbReference type="SUPFAM" id="SSF55874">
    <property type="entry name" value="ATPase domain of HSP90 chaperone/DNA topoisomerase II/histidine kinase"/>
    <property type="match status" value="1"/>
</dbReference>
<protein>
    <recommendedName>
        <fullName evidence="3">histidine kinase</fullName>
        <ecNumber evidence="3">2.7.13.3</ecNumber>
    </recommendedName>
</protein>
<comment type="catalytic activity">
    <reaction evidence="1">
        <text>ATP + protein L-histidine = ADP + protein N-phospho-L-histidine.</text>
        <dbReference type="EC" id="2.7.13.3"/>
    </reaction>
</comment>
<dbReference type="InterPro" id="IPR003594">
    <property type="entry name" value="HATPase_dom"/>
</dbReference>
<dbReference type="PROSITE" id="PS50109">
    <property type="entry name" value="HIS_KIN"/>
    <property type="match status" value="1"/>
</dbReference>
<keyword evidence="7 12" id="KW-0418">Kinase</keyword>
<dbReference type="PROSITE" id="PS50885">
    <property type="entry name" value="HAMP"/>
    <property type="match status" value="1"/>
</dbReference>
<comment type="caution">
    <text evidence="12">The sequence shown here is derived from an EMBL/GenBank/DDBJ whole genome shotgun (WGS) entry which is preliminary data.</text>
</comment>
<dbReference type="eggNOG" id="COG4191">
    <property type="taxonomic scope" value="Bacteria"/>
</dbReference>
<evidence type="ECO:0000256" key="4">
    <source>
        <dbReference type="ARBA" id="ARBA00022553"/>
    </source>
</evidence>
<dbReference type="STRING" id="631454.N177_0399"/>
<dbReference type="InterPro" id="IPR003660">
    <property type="entry name" value="HAMP_dom"/>
</dbReference>
<gene>
    <name evidence="12" type="ORF">N177_0399</name>
</gene>
<feature type="transmembrane region" description="Helical" evidence="9">
    <location>
        <begin position="26"/>
        <end position="47"/>
    </location>
</feature>
<dbReference type="InterPro" id="IPR004358">
    <property type="entry name" value="Sig_transdc_His_kin-like_C"/>
</dbReference>
<keyword evidence="9" id="KW-0812">Transmembrane</keyword>
<evidence type="ECO:0000256" key="3">
    <source>
        <dbReference type="ARBA" id="ARBA00012438"/>
    </source>
</evidence>
<dbReference type="Pfam" id="PF02518">
    <property type="entry name" value="HATPase_c"/>
    <property type="match status" value="1"/>
</dbReference>
<dbReference type="Gene3D" id="3.30.565.10">
    <property type="entry name" value="Histidine kinase-like ATPase, C-terminal domain"/>
    <property type="match status" value="1"/>
</dbReference>
<evidence type="ECO:0000256" key="9">
    <source>
        <dbReference type="SAM" id="Phobius"/>
    </source>
</evidence>
<name>V4TMK0_9HYPH</name>
<dbReference type="PANTHER" id="PTHR44936">
    <property type="entry name" value="SENSOR PROTEIN CREC"/>
    <property type="match status" value="1"/>
</dbReference>
<sequence length="494" mass="53533">MARGEATGASGEGRAGPRRPGLSAKLLLLTAVFVMVSEVLIYVPSIANFRRSFLAERIDAARLAALVLEASPDRMVPRELELRLLDKVGAQMVVQEEGGARRLLALSDMPPTIDATFDLRELDVVGEIRWAFATLASPPGRMIRVVGSHGAQPGDFIEIVMDETPLRQAMFTYSTNILTLSIIISVITAALVYLSLNWLLVRPMRRLTEAMLAFRADPEDGDRIITPSGRSDEIGVAEREMAGMQRELASMLSQKNRLAALGLAVSKINHDLRNILASAQLVVDRVGTVDDPLAQRLAPKLVRTLDRAVAFCSDTLKYGSARETPPQRQRVRLAPIVDEVAETLEPNMGGDIVLVTAIDRRLEIDADTDQLFRVLMNLGRNAIEAMQAGAGGSEPTLRIAARREGSVTVIEVSDTGPGIPARVRERLFEPFQTSRRTGGTGLGLAIAAEIVTAHHGSIRLAEGTLGATFLIEIADRIVELHARPKPSERATGSA</sequence>
<evidence type="ECO:0000256" key="6">
    <source>
        <dbReference type="ARBA" id="ARBA00022741"/>
    </source>
</evidence>
<dbReference type="AlphaFoldDB" id="V4TMK0"/>
<keyword evidence="6" id="KW-0547">Nucleotide-binding</keyword>
<dbReference type="EC" id="2.7.13.3" evidence="3"/>
<evidence type="ECO:0000313" key="12">
    <source>
        <dbReference type="EMBL" id="ESR26973.1"/>
    </source>
</evidence>
<evidence type="ECO:0000259" key="11">
    <source>
        <dbReference type="PROSITE" id="PS50885"/>
    </source>
</evidence>
<feature type="transmembrane region" description="Helical" evidence="9">
    <location>
        <begin position="177"/>
        <end position="200"/>
    </location>
</feature>
<comment type="subcellular location">
    <subcellularLocation>
        <location evidence="2">Membrane</location>
    </subcellularLocation>
</comment>